<dbReference type="PANTHER" id="PTHR43415">
    <property type="entry name" value="SPERMIDINE N(1)-ACETYLTRANSFERASE"/>
    <property type="match status" value="1"/>
</dbReference>
<dbReference type="SUPFAM" id="SSF55729">
    <property type="entry name" value="Acyl-CoA N-acyltransferases (Nat)"/>
    <property type="match status" value="1"/>
</dbReference>
<dbReference type="CDD" id="cd04301">
    <property type="entry name" value="NAT_SF"/>
    <property type="match status" value="1"/>
</dbReference>
<accession>A0A6G6GSK3</accession>
<evidence type="ECO:0000313" key="2">
    <source>
        <dbReference type="EMBL" id="QIE60691.1"/>
    </source>
</evidence>
<dbReference type="KEGG" id="mgel:G5B37_14335"/>
<proteinExistence type="predicted"/>
<protein>
    <submittedName>
        <fullName evidence="2">GNAT family N-acetyltransferase</fullName>
    </submittedName>
</protein>
<evidence type="ECO:0000313" key="3">
    <source>
        <dbReference type="Proteomes" id="UP000505306"/>
    </source>
</evidence>
<reference evidence="2 3" key="1">
    <citation type="submission" date="2020-02" db="EMBL/GenBank/DDBJ databases">
        <title>Complete genome sequence of Flavobacteriaceae bacterium.</title>
        <authorList>
            <person name="Kim S.-J."/>
            <person name="Kim Y.-S."/>
            <person name="Kim K.-H."/>
        </authorList>
    </citation>
    <scope>NUCLEOTIDE SEQUENCE [LARGE SCALE GENOMIC DNA]</scope>
    <source>
        <strain evidence="2 3">RR4-40</strain>
    </source>
</reference>
<dbReference type="InterPro" id="IPR000182">
    <property type="entry name" value="GNAT_dom"/>
</dbReference>
<gene>
    <name evidence="2" type="ORF">G5B37_14335</name>
</gene>
<dbReference type="GO" id="GO:0016747">
    <property type="term" value="F:acyltransferase activity, transferring groups other than amino-acyl groups"/>
    <property type="evidence" value="ECO:0007669"/>
    <property type="project" value="InterPro"/>
</dbReference>
<sequence>MKTLKGEHISLRALESSDLEFLYALENDEGLWEISNTTQPYSKYVLQQYLDNAHRDIYEVKQLRLVICAEEDNRPIGFVDLFDFEPKHRRAGVGIVVFNPEDRGKGMAMEALELLQKYAAVHLNLHQLYANITNDNQKSIELFEKVGYKKAGVKKDWILANGKYKDEWLYQLILEK</sequence>
<dbReference type="RefSeq" id="WP_164680702.1">
    <property type="nucleotide sequence ID" value="NZ_CP049057.1"/>
</dbReference>
<dbReference type="PANTHER" id="PTHR43415:SF3">
    <property type="entry name" value="GNAT-FAMILY ACETYLTRANSFERASE"/>
    <property type="match status" value="1"/>
</dbReference>
<feature type="domain" description="N-acetyltransferase" evidence="1">
    <location>
        <begin position="9"/>
        <end position="175"/>
    </location>
</feature>
<dbReference type="Gene3D" id="3.40.630.30">
    <property type="match status" value="1"/>
</dbReference>
<keyword evidence="2" id="KW-0808">Transferase</keyword>
<dbReference type="InterPro" id="IPR016181">
    <property type="entry name" value="Acyl_CoA_acyltransferase"/>
</dbReference>
<keyword evidence="3" id="KW-1185">Reference proteome</keyword>
<evidence type="ECO:0000259" key="1">
    <source>
        <dbReference type="PROSITE" id="PS51186"/>
    </source>
</evidence>
<dbReference type="Proteomes" id="UP000505306">
    <property type="component" value="Chromosome"/>
</dbReference>
<dbReference type="EMBL" id="CP049057">
    <property type="protein sequence ID" value="QIE60691.1"/>
    <property type="molecule type" value="Genomic_DNA"/>
</dbReference>
<dbReference type="AlphaFoldDB" id="A0A6G6GSK3"/>
<organism evidence="2 3">
    <name type="scientific">Rasiella rasia</name>
    <dbReference type="NCBI Taxonomy" id="2744027"/>
    <lineage>
        <taxon>Bacteria</taxon>
        <taxon>Pseudomonadati</taxon>
        <taxon>Bacteroidota</taxon>
        <taxon>Flavobacteriia</taxon>
        <taxon>Flavobacteriales</taxon>
        <taxon>Flavobacteriaceae</taxon>
        <taxon>Rasiella</taxon>
    </lineage>
</organism>
<dbReference type="Pfam" id="PF13302">
    <property type="entry name" value="Acetyltransf_3"/>
    <property type="match status" value="1"/>
</dbReference>
<name>A0A6G6GSK3_9FLAO</name>
<dbReference type="PROSITE" id="PS51186">
    <property type="entry name" value="GNAT"/>
    <property type="match status" value="1"/>
</dbReference>